<proteinExistence type="predicted"/>
<evidence type="ECO:0000313" key="3">
    <source>
        <dbReference type="Proteomes" id="UP000006135"/>
    </source>
</evidence>
<gene>
    <name evidence="2" type="ordered locus">Atc_0880</name>
</gene>
<name>F9ZL02_ACICS</name>
<dbReference type="AlphaFoldDB" id="F9ZL02"/>
<organism evidence="2 3">
    <name type="scientific">Acidithiobacillus caldus (strain SM-1)</name>
    <dbReference type="NCBI Taxonomy" id="990288"/>
    <lineage>
        <taxon>Bacteria</taxon>
        <taxon>Pseudomonadati</taxon>
        <taxon>Pseudomonadota</taxon>
        <taxon>Acidithiobacillia</taxon>
        <taxon>Acidithiobacillales</taxon>
        <taxon>Acidithiobacillaceae</taxon>
        <taxon>Acidithiobacillus</taxon>
    </lineage>
</organism>
<dbReference type="HOGENOM" id="CLU_2949628_0_0_6"/>
<protein>
    <submittedName>
        <fullName evidence="2">Uncharacterized protein</fullName>
    </submittedName>
</protein>
<feature type="compositionally biased region" description="Polar residues" evidence="1">
    <location>
        <begin position="41"/>
        <end position="52"/>
    </location>
</feature>
<evidence type="ECO:0000313" key="2">
    <source>
        <dbReference type="EMBL" id="AEK57529.1"/>
    </source>
</evidence>
<dbReference type="EMBL" id="CP002573">
    <property type="protein sequence ID" value="AEK57529.1"/>
    <property type="molecule type" value="Genomic_DNA"/>
</dbReference>
<feature type="region of interest" description="Disordered" evidence="1">
    <location>
        <begin position="41"/>
        <end position="62"/>
    </location>
</feature>
<keyword evidence="3" id="KW-1185">Reference proteome</keyword>
<dbReference type="KEGG" id="acu:Atc_0880"/>
<reference evidence="2 3" key="1">
    <citation type="journal article" date="2011" name="J. Genet. Genomics">
        <title>Unraveling the Acidithiobacillus caldus complete genome and its central metabolisms for carbon assimilation.</title>
        <authorList>
            <person name="You X.Y."/>
            <person name="Guo X."/>
            <person name="Zheng H.J."/>
            <person name="Zhang M.J."/>
            <person name="Liu L.J."/>
            <person name="Zhu Y.Q."/>
            <person name="Zhu B."/>
            <person name="Wang S.Y."/>
            <person name="Zhao G.P."/>
            <person name="Poetsch A."/>
            <person name="Jiang C.Y."/>
            <person name="Liu S.J."/>
        </authorList>
    </citation>
    <scope>NUCLEOTIDE SEQUENCE [LARGE SCALE GENOMIC DNA]</scope>
    <source>
        <strain evidence="2 3">SM-1</strain>
    </source>
</reference>
<sequence>MEIMKRPKTGTLLLGLFLLLWAAAMVGLVVIGFTNIQPAGIGSSSPSQSTQVAHPAESTDHE</sequence>
<accession>F9ZL02</accession>
<dbReference type="Proteomes" id="UP000006135">
    <property type="component" value="Chromosome"/>
</dbReference>
<evidence type="ECO:0000256" key="1">
    <source>
        <dbReference type="SAM" id="MobiDB-lite"/>
    </source>
</evidence>
<dbReference type="STRING" id="990288.Atc_0880"/>